<dbReference type="NCBIfam" id="TIGR01205">
    <property type="entry name" value="D_ala_D_alaTIGR"/>
    <property type="match status" value="1"/>
</dbReference>
<dbReference type="GO" id="GO:0071555">
    <property type="term" value="P:cell wall organization"/>
    <property type="evidence" value="ECO:0007669"/>
    <property type="project" value="UniProtKB-KW"/>
</dbReference>
<keyword evidence="6 14" id="KW-0963">Cytoplasm</keyword>
<comment type="pathway">
    <text evidence="14">Cell wall biogenesis; peptidoglycan biosynthesis.</text>
</comment>
<dbReference type="GO" id="GO:0005737">
    <property type="term" value="C:cytoplasm"/>
    <property type="evidence" value="ECO:0007669"/>
    <property type="project" value="UniProtKB-SubCell"/>
</dbReference>
<dbReference type="STRING" id="511.UZ73_18190"/>
<evidence type="ECO:0000313" key="21">
    <source>
        <dbReference type="Proteomes" id="UP000245216"/>
    </source>
</evidence>
<dbReference type="EMBL" id="CP096916">
    <property type="protein sequence ID" value="WBM40139.1"/>
    <property type="molecule type" value="Genomic_DNA"/>
</dbReference>
<keyword evidence="10 14" id="KW-0133">Cell shape</keyword>
<keyword evidence="11 14" id="KW-0573">Peptidoglycan synthesis</keyword>
<evidence type="ECO:0000256" key="13">
    <source>
        <dbReference type="ARBA" id="ARBA00047614"/>
    </source>
</evidence>
<feature type="binding site" evidence="16">
    <location>
        <position position="259"/>
    </location>
    <ligand>
        <name>Mg(2+)</name>
        <dbReference type="ChEBI" id="CHEBI:18420"/>
        <label>2</label>
    </ligand>
</feature>
<dbReference type="Proteomes" id="UP000245216">
    <property type="component" value="Unassembled WGS sequence"/>
</dbReference>
<dbReference type="PIRSF" id="PIRSF039102">
    <property type="entry name" value="Ddl/VanB"/>
    <property type="match status" value="1"/>
</dbReference>
<dbReference type="Gene3D" id="3.30.1490.20">
    <property type="entry name" value="ATP-grasp fold, A domain"/>
    <property type="match status" value="1"/>
</dbReference>
<feature type="active site" evidence="15">
    <location>
        <position position="270"/>
    </location>
</feature>
<dbReference type="PROSITE" id="PS50975">
    <property type="entry name" value="ATP_GRASP"/>
    <property type="match status" value="1"/>
</dbReference>
<evidence type="ECO:0000256" key="11">
    <source>
        <dbReference type="ARBA" id="ARBA00022984"/>
    </source>
</evidence>
<comment type="catalytic activity">
    <reaction evidence="13 14">
        <text>2 D-alanine + ATP = D-alanyl-D-alanine + ADP + phosphate + H(+)</text>
        <dbReference type="Rhea" id="RHEA:11224"/>
        <dbReference type="ChEBI" id="CHEBI:15378"/>
        <dbReference type="ChEBI" id="CHEBI:30616"/>
        <dbReference type="ChEBI" id="CHEBI:43474"/>
        <dbReference type="ChEBI" id="CHEBI:57416"/>
        <dbReference type="ChEBI" id="CHEBI:57822"/>
        <dbReference type="ChEBI" id="CHEBI:456216"/>
        <dbReference type="EC" id="6.3.2.4"/>
    </reaction>
</comment>
<feature type="binding site" evidence="16">
    <location>
        <position position="245"/>
    </location>
    <ligand>
        <name>Mg(2+)</name>
        <dbReference type="ChEBI" id="CHEBI:18420"/>
        <label>1</label>
    </ligand>
</feature>
<feature type="binding site" evidence="16">
    <location>
        <position position="259"/>
    </location>
    <ligand>
        <name>Mg(2+)</name>
        <dbReference type="ChEBI" id="CHEBI:18420"/>
        <label>1</label>
    </ligand>
</feature>
<dbReference type="AlphaFoldDB" id="A0A2U2BQG0"/>
<keyword evidence="16" id="KW-0464">Manganese</keyword>
<feature type="active site" evidence="15">
    <location>
        <position position="15"/>
    </location>
</feature>
<gene>
    <name evidence="14" type="primary">ddl</name>
    <name evidence="19" type="ORF">DF183_05860</name>
    <name evidence="20" type="ORF">M2J83_10090</name>
</gene>
<dbReference type="Gene3D" id="3.30.470.20">
    <property type="entry name" value="ATP-grasp fold, B domain"/>
    <property type="match status" value="1"/>
</dbReference>
<dbReference type="HAMAP" id="MF_00047">
    <property type="entry name" value="Dala_Dala_lig"/>
    <property type="match status" value="1"/>
</dbReference>
<protein>
    <recommendedName>
        <fullName evidence="5 14">D-alanine--D-alanine ligase</fullName>
        <ecNumber evidence="5 14">6.3.2.4</ecNumber>
    </recommendedName>
    <alternativeName>
        <fullName evidence="14">D-Ala-D-Ala ligase</fullName>
    </alternativeName>
    <alternativeName>
        <fullName evidence="14">D-alanylalanine synthetase</fullName>
    </alternativeName>
</protein>
<accession>A0A2U2BQG0</accession>
<dbReference type="PANTHER" id="PTHR23132">
    <property type="entry name" value="D-ALANINE--D-ALANINE LIGASE"/>
    <property type="match status" value="1"/>
</dbReference>
<evidence type="ECO:0000256" key="15">
    <source>
        <dbReference type="PIRSR" id="PIRSR039102-1"/>
    </source>
</evidence>
<dbReference type="GO" id="GO:0008716">
    <property type="term" value="F:D-alanine-D-alanine ligase activity"/>
    <property type="evidence" value="ECO:0007669"/>
    <property type="project" value="UniProtKB-UniRule"/>
</dbReference>
<dbReference type="InterPro" id="IPR013815">
    <property type="entry name" value="ATP_grasp_subdomain_1"/>
</dbReference>
<evidence type="ECO:0000256" key="12">
    <source>
        <dbReference type="ARBA" id="ARBA00023316"/>
    </source>
</evidence>
<evidence type="ECO:0000256" key="4">
    <source>
        <dbReference type="ARBA" id="ARBA00010871"/>
    </source>
</evidence>
<evidence type="ECO:0000256" key="1">
    <source>
        <dbReference type="ARBA" id="ARBA00001936"/>
    </source>
</evidence>
<evidence type="ECO:0000259" key="18">
    <source>
        <dbReference type="PROSITE" id="PS50975"/>
    </source>
</evidence>
<dbReference type="PROSITE" id="PS00844">
    <property type="entry name" value="DALA_DALA_LIGASE_2"/>
    <property type="match status" value="1"/>
</dbReference>
<dbReference type="EMBL" id="QEXO01000001">
    <property type="protein sequence ID" value="PWE16244.1"/>
    <property type="molecule type" value="Genomic_DNA"/>
</dbReference>
<proteinExistence type="inferred from homology"/>
<evidence type="ECO:0000256" key="17">
    <source>
        <dbReference type="PROSITE-ProRule" id="PRU00409"/>
    </source>
</evidence>
<dbReference type="InterPro" id="IPR011095">
    <property type="entry name" value="Dala_Dala_lig_C"/>
</dbReference>
<dbReference type="Pfam" id="PF07478">
    <property type="entry name" value="Dala_Dala_lig_C"/>
    <property type="match status" value="1"/>
</dbReference>
<dbReference type="GO" id="GO:0046872">
    <property type="term" value="F:metal ion binding"/>
    <property type="evidence" value="ECO:0007669"/>
    <property type="project" value="UniProtKB-KW"/>
</dbReference>
<organism evidence="19 21">
    <name type="scientific">Alcaligenes faecalis</name>
    <dbReference type="NCBI Taxonomy" id="511"/>
    <lineage>
        <taxon>Bacteria</taxon>
        <taxon>Pseudomonadati</taxon>
        <taxon>Pseudomonadota</taxon>
        <taxon>Betaproteobacteria</taxon>
        <taxon>Burkholderiales</taxon>
        <taxon>Alcaligenaceae</taxon>
        <taxon>Alcaligenes</taxon>
    </lineage>
</organism>
<comment type="cofactor">
    <cofactor evidence="16">
        <name>Mg(2+)</name>
        <dbReference type="ChEBI" id="CHEBI:18420"/>
    </cofactor>
    <cofactor evidence="16">
        <name>Mn(2+)</name>
        <dbReference type="ChEBI" id="CHEBI:29035"/>
    </cofactor>
    <text evidence="16">Binds 2 magnesium or manganese ions per subunit.</text>
</comment>
<dbReference type="InterPro" id="IPR011761">
    <property type="entry name" value="ATP-grasp"/>
</dbReference>
<evidence type="ECO:0000256" key="16">
    <source>
        <dbReference type="PIRSR" id="PIRSR039102-3"/>
    </source>
</evidence>
<sequence>MDSVVAVLMGGSSSERSVSIASGKACAEGLSAAGYRVAQLDVNGDVAEKLLQVRPSIVFNSLHGTGGEDGIVQGLLESLGIPYTHSGVMASALAMHKVNAKHVAAAHGIPVADAIEVTASEAIAAHVMQPPYVLKPVSDGSSCGVQIIRAGDAPPVLQSETASLMVERYVAGRELTCAVMGGEALGITEIVVEGGAWYDFNAKYAAGGSTHICPAVLPLDVEEKIRRYSETAHRAIGCRGVTRSDFRYDPATGELIWLEINTQPGMTPTSLLPEIAAHRGISFQDLVSWIVEDASLKR</sequence>
<dbReference type="EC" id="6.3.2.4" evidence="5 14"/>
<dbReference type="UniPathway" id="UPA00219"/>
<comment type="subcellular location">
    <subcellularLocation>
        <location evidence="3 14">Cytoplasm</location>
    </subcellularLocation>
</comment>
<keyword evidence="8 17" id="KW-0547">Nucleotide-binding</keyword>
<reference evidence="19 21" key="2">
    <citation type="submission" date="2018-05" db="EMBL/GenBank/DDBJ databases">
        <authorList>
            <person name="Lanie J.A."/>
            <person name="Ng W.-L."/>
            <person name="Kazmierczak K.M."/>
            <person name="Andrzejewski T.M."/>
            <person name="Davidsen T.M."/>
            <person name="Wayne K.J."/>
            <person name="Tettelin H."/>
            <person name="Glass J.I."/>
            <person name="Rusch D."/>
            <person name="Podicherti R."/>
            <person name="Tsui H.-C.T."/>
            <person name="Winkler M.E."/>
        </authorList>
    </citation>
    <scope>NUCLEOTIDE SEQUENCE [LARGE SCALE GENOMIC DNA]</scope>
    <source>
        <strain evidence="19 21">YBY</strain>
    </source>
</reference>
<comment type="cofactor">
    <cofactor evidence="1">
        <name>Mn(2+)</name>
        <dbReference type="ChEBI" id="CHEBI:29035"/>
    </cofactor>
</comment>
<dbReference type="GO" id="GO:0009252">
    <property type="term" value="P:peptidoglycan biosynthetic process"/>
    <property type="evidence" value="ECO:0007669"/>
    <property type="project" value="UniProtKB-UniRule"/>
</dbReference>
<evidence type="ECO:0000256" key="5">
    <source>
        <dbReference type="ARBA" id="ARBA00012216"/>
    </source>
</evidence>
<dbReference type="Proteomes" id="UP001211866">
    <property type="component" value="Chromosome"/>
</dbReference>
<dbReference type="GO" id="GO:0008360">
    <property type="term" value="P:regulation of cell shape"/>
    <property type="evidence" value="ECO:0007669"/>
    <property type="project" value="UniProtKB-KW"/>
</dbReference>
<dbReference type="PROSITE" id="PS00843">
    <property type="entry name" value="DALA_DALA_LIGASE_1"/>
    <property type="match status" value="1"/>
</dbReference>
<dbReference type="PANTHER" id="PTHR23132:SF23">
    <property type="entry name" value="D-ALANINE--D-ALANINE LIGASE B"/>
    <property type="match status" value="1"/>
</dbReference>
<dbReference type="Pfam" id="PF01820">
    <property type="entry name" value="Dala_Dala_lig_N"/>
    <property type="match status" value="1"/>
</dbReference>
<keyword evidence="16" id="KW-0460">Magnesium</keyword>
<evidence type="ECO:0000256" key="6">
    <source>
        <dbReference type="ARBA" id="ARBA00022490"/>
    </source>
</evidence>
<keyword evidence="16" id="KW-0479">Metal-binding</keyword>
<dbReference type="NCBIfam" id="NF002378">
    <property type="entry name" value="PRK01372.1"/>
    <property type="match status" value="1"/>
</dbReference>
<evidence type="ECO:0000256" key="7">
    <source>
        <dbReference type="ARBA" id="ARBA00022598"/>
    </source>
</evidence>
<feature type="active site" evidence="15">
    <location>
        <position position="141"/>
    </location>
</feature>
<evidence type="ECO:0000256" key="8">
    <source>
        <dbReference type="ARBA" id="ARBA00022741"/>
    </source>
</evidence>
<evidence type="ECO:0000256" key="3">
    <source>
        <dbReference type="ARBA" id="ARBA00004496"/>
    </source>
</evidence>
<feature type="domain" description="ATP-grasp" evidence="18">
    <location>
        <begin position="101"/>
        <end position="292"/>
    </location>
</feature>
<keyword evidence="22" id="KW-1185">Reference proteome</keyword>
<evidence type="ECO:0000313" key="19">
    <source>
        <dbReference type="EMBL" id="PWE16244.1"/>
    </source>
</evidence>
<feature type="binding site" evidence="16">
    <location>
        <position position="261"/>
    </location>
    <ligand>
        <name>Mg(2+)</name>
        <dbReference type="ChEBI" id="CHEBI:18420"/>
        <label>2</label>
    </ligand>
</feature>
<keyword evidence="9 17" id="KW-0067">ATP-binding</keyword>
<dbReference type="InterPro" id="IPR016185">
    <property type="entry name" value="PreATP-grasp_dom_sf"/>
</dbReference>
<dbReference type="InterPro" id="IPR000291">
    <property type="entry name" value="D-Ala_lig_Van_CS"/>
</dbReference>
<reference evidence="19 21" key="1">
    <citation type="submission" date="2018-05" db="EMBL/GenBank/DDBJ databases">
        <title>Genome Sequence of an Efficient Indole-Degrading Bacterium, Alcaligenes sp.YBY.</title>
        <authorList>
            <person name="Yang B."/>
        </authorList>
    </citation>
    <scope>NUCLEOTIDE SEQUENCE [LARGE SCALE GENOMIC DNA]</scope>
    <source>
        <strain evidence="19 21">YBY</strain>
    </source>
</reference>
<dbReference type="GO" id="GO:0005524">
    <property type="term" value="F:ATP binding"/>
    <property type="evidence" value="ECO:0007669"/>
    <property type="project" value="UniProtKB-UniRule"/>
</dbReference>
<evidence type="ECO:0000256" key="2">
    <source>
        <dbReference type="ARBA" id="ARBA00003921"/>
    </source>
</evidence>
<evidence type="ECO:0000256" key="14">
    <source>
        <dbReference type="HAMAP-Rule" id="MF_00047"/>
    </source>
</evidence>
<comment type="similarity">
    <text evidence="4 14">Belongs to the D-alanine--D-alanine ligase family.</text>
</comment>
<dbReference type="InterPro" id="IPR011127">
    <property type="entry name" value="Dala_Dala_lig_N"/>
</dbReference>
<dbReference type="Gene3D" id="3.40.50.20">
    <property type="match status" value="1"/>
</dbReference>
<keyword evidence="12 14" id="KW-0961">Cell wall biogenesis/degradation</keyword>
<evidence type="ECO:0000256" key="10">
    <source>
        <dbReference type="ARBA" id="ARBA00022960"/>
    </source>
</evidence>
<dbReference type="SUPFAM" id="SSF52440">
    <property type="entry name" value="PreATP-grasp domain"/>
    <property type="match status" value="1"/>
</dbReference>
<evidence type="ECO:0000256" key="9">
    <source>
        <dbReference type="ARBA" id="ARBA00022840"/>
    </source>
</evidence>
<comment type="function">
    <text evidence="2 14">Cell wall formation.</text>
</comment>
<dbReference type="InterPro" id="IPR005905">
    <property type="entry name" value="D_ala_D_ala"/>
</dbReference>
<evidence type="ECO:0000313" key="20">
    <source>
        <dbReference type="EMBL" id="WBM40139.1"/>
    </source>
</evidence>
<dbReference type="RefSeq" id="WP_063693624.1">
    <property type="nucleotide sequence ID" value="NZ_CP021079.1"/>
</dbReference>
<evidence type="ECO:0000313" key="22">
    <source>
        <dbReference type="Proteomes" id="UP001211866"/>
    </source>
</evidence>
<dbReference type="SUPFAM" id="SSF56059">
    <property type="entry name" value="Glutathione synthetase ATP-binding domain-like"/>
    <property type="match status" value="1"/>
</dbReference>
<name>A0A2U2BQG0_ALCFA</name>
<keyword evidence="7 14" id="KW-0436">Ligase</keyword>
<reference evidence="20 22" key="3">
    <citation type="submission" date="2022-05" db="EMBL/GenBank/DDBJ databases">
        <title>Complete sequence of strain NY11312.</title>
        <authorList>
            <person name="Zhou D."/>
        </authorList>
    </citation>
    <scope>NUCLEOTIDE SEQUENCE [LARGE SCALE GENOMIC DNA]</scope>
    <source>
        <strain evidence="20 22">NY11312</strain>
    </source>
</reference>